<protein>
    <submittedName>
        <fullName evidence="1">Uncharacterized protein</fullName>
    </submittedName>
</protein>
<dbReference type="EMBL" id="UINC01003073">
    <property type="protein sequence ID" value="SVA03099.1"/>
    <property type="molecule type" value="Genomic_DNA"/>
</dbReference>
<feature type="non-terminal residue" evidence="1">
    <location>
        <position position="1"/>
    </location>
</feature>
<accession>A0A381SI30</accession>
<feature type="non-terminal residue" evidence="1">
    <location>
        <position position="37"/>
    </location>
</feature>
<reference evidence="1" key="1">
    <citation type="submission" date="2018-05" db="EMBL/GenBank/DDBJ databases">
        <authorList>
            <person name="Lanie J.A."/>
            <person name="Ng W.-L."/>
            <person name="Kazmierczak K.M."/>
            <person name="Andrzejewski T.M."/>
            <person name="Davidsen T.M."/>
            <person name="Wayne K.J."/>
            <person name="Tettelin H."/>
            <person name="Glass J.I."/>
            <person name="Rusch D."/>
            <person name="Podicherti R."/>
            <person name="Tsui H.-C.T."/>
            <person name="Winkler M.E."/>
        </authorList>
    </citation>
    <scope>NUCLEOTIDE SEQUENCE</scope>
</reference>
<sequence>DLDLGVFRCSGVRPGAPGIFGSGWGRQAAPCGLLTHL</sequence>
<dbReference type="AlphaFoldDB" id="A0A381SI30"/>
<name>A0A381SI30_9ZZZZ</name>
<gene>
    <name evidence="1" type="ORF">METZ01_LOCUS55953</name>
</gene>
<organism evidence="1">
    <name type="scientific">marine metagenome</name>
    <dbReference type="NCBI Taxonomy" id="408172"/>
    <lineage>
        <taxon>unclassified sequences</taxon>
        <taxon>metagenomes</taxon>
        <taxon>ecological metagenomes</taxon>
    </lineage>
</organism>
<evidence type="ECO:0000313" key="1">
    <source>
        <dbReference type="EMBL" id="SVA03099.1"/>
    </source>
</evidence>
<proteinExistence type="predicted"/>